<reference evidence="7 8" key="1">
    <citation type="submission" date="2019-07" db="EMBL/GenBank/DDBJ databases">
        <title>complete genome sequencing of Ornithinimicrobium sp. H23M54.</title>
        <authorList>
            <person name="Bae J.-W."/>
            <person name="Lee S.-Y."/>
        </authorList>
    </citation>
    <scope>NUCLEOTIDE SEQUENCE [LARGE SCALE GENOMIC DNA]</scope>
    <source>
        <strain evidence="7 8">H23M54</strain>
    </source>
</reference>
<evidence type="ECO:0000256" key="1">
    <source>
        <dbReference type="ARBA" id="ARBA00005854"/>
    </source>
</evidence>
<dbReference type="KEGG" id="orz:FNH13_14100"/>
<evidence type="ECO:0000259" key="5">
    <source>
        <dbReference type="Pfam" id="PF00389"/>
    </source>
</evidence>
<keyword evidence="2 4" id="KW-0560">Oxidoreductase</keyword>
<dbReference type="PANTHER" id="PTHR43333">
    <property type="entry name" value="2-HACID_DH_C DOMAIN-CONTAINING PROTEIN"/>
    <property type="match status" value="1"/>
</dbReference>
<organism evidence="7 8">
    <name type="scientific">Ornithinimicrobium ciconiae</name>
    <dbReference type="NCBI Taxonomy" id="2594265"/>
    <lineage>
        <taxon>Bacteria</taxon>
        <taxon>Bacillati</taxon>
        <taxon>Actinomycetota</taxon>
        <taxon>Actinomycetes</taxon>
        <taxon>Micrococcales</taxon>
        <taxon>Ornithinimicrobiaceae</taxon>
        <taxon>Ornithinimicrobium</taxon>
    </lineage>
</organism>
<evidence type="ECO:0000256" key="4">
    <source>
        <dbReference type="RuleBase" id="RU003719"/>
    </source>
</evidence>
<dbReference type="InterPro" id="IPR036291">
    <property type="entry name" value="NAD(P)-bd_dom_sf"/>
</dbReference>
<keyword evidence="3" id="KW-0520">NAD</keyword>
<comment type="similarity">
    <text evidence="1 4">Belongs to the D-isomer specific 2-hydroxyacid dehydrogenase family.</text>
</comment>
<keyword evidence="8" id="KW-1185">Reference proteome</keyword>
<dbReference type="Pfam" id="PF02826">
    <property type="entry name" value="2-Hacid_dh_C"/>
    <property type="match status" value="1"/>
</dbReference>
<dbReference type="CDD" id="cd05300">
    <property type="entry name" value="2-Hacid_dh_1"/>
    <property type="match status" value="1"/>
</dbReference>
<evidence type="ECO:0000313" key="8">
    <source>
        <dbReference type="Proteomes" id="UP000315395"/>
    </source>
</evidence>
<feature type="domain" description="D-isomer specific 2-hydroxyacid dehydrogenase catalytic" evidence="5">
    <location>
        <begin position="33"/>
        <end position="318"/>
    </location>
</feature>
<dbReference type="OrthoDB" id="4324715at2"/>
<dbReference type="GO" id="GO:0016616">
    <property type="term" value="F:oxidoreductase activity, acting on the CH-OH group of donors, NAD or NADP as acceptor"/>
    <property type="evidence" value="ECO:0007669"/>
    <property type="project" value="InterPro"/>
</dbReference>
<evidence type="ECO:0000256" key="2">
    <source>
        <dbReference type="ARBA" id="ARBA00023002"/>
    </source>
</evidence>
<dbReference type="AlphaFoldDB" id="A0A516GCS5"/>
<proteinExistence type="inferred from homology"/>
<gene>
    <name evidence="7" type="ORF">FNH13_14100</name>
</gene>
<dbReference type="Proteomes" id="UP000315395">
    <property type="component" value="Chromosome"/>
</dbReference>
<accession>A0A516GCS5</accession>
<dbReference type="GO" id="GO:0051287">
    <property type="term" value="F:NAD binding"/>
    <property type="evidence" value="ECO:0007669"/>
    <property type="project" value="InterPro"/>
</dbReference>
<dbReference type="SUPFAM" id="SSF52283">
    <property type="entry name" value="Formate/glycerate dehydrogenase catalytic domain-like"/>
    <property type="match status" value="1"/>
</dbReference>
<dbReference type="InterPro" id="IPR006140">
    <property type="entry name" value="D-isomer_DH_NAD-bd"/>
</dbReference>
<evidence type="ECO:0000256" key="3">
    <source>
        <dbReference type="ARBA" id="ARBA00023027"/>
    </source>
</evidence>
<evidence type="ECO:0000313" key="7">
    <source>
        <dbReference type="EMBL" id="QDO89321.1"/>
    </source>
</evidence>
<feature type="domain" description="D-isomer specific 2-hydroxyacid dehydrogenase NAD-binding" evidence="6">
    <location>
        <begin position="114"/>
        <end position="287"/>
    </location>
</feature>
<dbReference type="SUPFAM" id="SSF51735">
    <property type="entry name" value="NAD(P)-binding Rossmann-fold domains"/>
    <property type="match status" value="1"/>
</dbReference>
<sequence>MGRVSRSRPVIVVLGESADDRPPFLDALEGRADLRFTDAAGLGEAVQGAQALFLWDFFSTALSQVWEHCDGVEWIHVAAAGVDSLLFDELRDSEVTVTNARGTFDRPIAEFVLASVLAQAKLVHESYRLQQQHVWRHRETQGLAGSRALVIGTGAIGREIARLLRAVGMQVRGAGRTAREGDPDFGTVVASADLASEVGWCDHLINAAPLTPATTGLIDAEVLAAMKATAHLVNIGRGASVVEADLAAALAGGQIAGASLDVFEVEPLPADSPLWEAPGCVISAHMSGDVVGWRDTLARQFLANAERWLADEPLENVVDKQLGYVPGGAP</sequence>
<dbReference type="InterPro" id="IPR006139">
    <property type="entry name" value="D-isomer_2_OHA_DH_cat_dom"/>
</dbReference>
<dbReference type="Gene3D" id="3.40.50.720">
    <property type="entry name" value="NAD(P)-binding Rossmann-like Domain"/>
    <property type="match status" value="2"/>
</dbReference>
<dbReference type="Pfam" id="PF00389">
    <property type="entry name" value="2-Hacid_dh"/>
    <property type="match status" value="1"/>
</dbReference>
<dbReference type="PANTHER" id="PTHR43333:SF1">
    <property type="entry name" value="D-ISOMER SPECIFIC 2-HYDROXYACID DEHYDROGENASE NAD-BINDING DOMAIN-CONTAINING PROTEIN"/>
    <property type="match status" value="1"/>
</dbReference>
<dbReference type="EMBL" id="CP041616">
    <property type="protein sequence ID" value="QDO89321.1"/>
    <property type="molecule type" value="Genomic_DNA"/>
</dbReference>
<evidence type="ECO:0000259" key="6">
    <source>
        <dbReference type="Pfam" id="PF02826"/>
    </source>
</evidence>
<protein>
    <submittedName>
        <fullName evidence="7">D-2-hydroxyacid dehydrogenase</fullName>
    </submittedName>
</protein>
<name>A0A516GCS5_9MICO</name>